<accession>A0ABR2JFL2</accession>
<dbReference type="Proteomes" id="UP001470230">
    <property type="component" value="Unassembled WGS sequence"/>
</dbReference>
<dbReference type="EMBL" id="JAPFFF010000012">
    <property type="protein sequence ID" value="KAK8875932.1"/>
    <property type="molecule type" value="Genomic_DNA"/>
</dbReference>
<organism evidence="2 3">
    <name type="scientific">Tritrichomonas musculus</name>
    <dbReference type="NCBI Taxonomy" id="1915356"/>
    <lineage>
        <taxon>Eukaryota</taxon>
        <taxon>Metamonada</taxon>
        <taxon>Parabasalia</taxon>
        <taxon>Tritrichomonadida</taxon>
        <taxon>Tritrichomonadidae</taxon>
        <taxon>Tritrichomonas</taxon>
    </lineage>
</organism>
<name>A0ABR2JFL2_9EUKA</name>
<proteinExistence type="predicted"/>
<feature type="compositionally biased region" description="Polar residues" evidence="1">
    <location>
        <begin position="136"/>
        <end position="146"/>
    </location>
</feature>
<feature type="region of interest" description="Disordered" evidence="1">
    <location>
        <begin position="131"/>
        <end position="175"/>
    </location>
</feature>
<sequence length="221" mass="26375">MELKYGLALYFLDEVEYKEEYKEGDIIKVYQLIKRDNKPWLDKNELEYKEEGGFLLKGGVFRKEFQDGWLQFDLKEWKLKIIWYKNSFKLNEPMCYPEKEKEKVEIKYEEEYVIEGERYKLKERGGPIKGPIFEKISSSNSPTQQNSEKDMNDLKNKNAQQEKIINDLKTKNDEQEKAINDLKSINEEQGKTLEKQGKQIEQLQEQLAQEMQLIQKGMLPK</sequence>
<keyword evidence="3" id="KW-1185">Reference proteome</keyword>
<feature type="compositionally biased region" description="Basic and acidic residues" evidence="1">
    <location>
        <begin position="164"/>
        <end position="175"/>
    </location>
</feature>
<evidence type="ECO:0000256" key="1">
    <source>
        <dbReference type="SAM" id="MobiDB-lite"/>
    </source>
</evidence>
<gene>
    <name evidence="2" type="ORF">M9Y10_006110</name>
</gene>
<feature type="compositionally biased region" description="Basic and acidic residues" evidence="1">
    <location>
        <begin position="147"/>
        <end position="156"/>
    </location>
</feature>
<reference evidence="2 3" key="1">
    <citation type="submission" date="2024-04" db="EMBL/GenBank/DDBJ databases">
        <title>Tritrichomonas musculus Genome.</title>
        <authorList>
            <person name="Alves-Ferreira E."/>
            <person name="Grigg M."/>
            <person name="Lorenzi H."/>
            <person name="Galac M."/>
        </authorList>
    </citation>
    <scope>NUCLEOTIDE SEQUENCE [LARGE SCALE GENOMIC DNA]</scope>
    <source>
        <strain evidence="2 3">EAF2021</strain>
    </source>
</reference>
<protein>
    <submittedName>
        <fullName evidence="2">Uncharacterized protein</fullName>
    </submittedName>
</protein>
<evidence type="ECO:0000313" key="2">
    <source>
        <dbReference type="EMBL" id="KAK8875932.1"/>
    </source>
</evidence>
<comment type="caution">
    <text evidence="2">The sequence shown here is derived from an EMBL/GenBank/DDBJ whole genome shotgun (WGS) entry which is preliminary data.</text>
</comment>
<evidence type="ECO:0000313" key="3">
    <source>
        <dbReference type="Proteomes" id="UP001470230"/>
    </source>
</evidence>